<keyword evidence="1" id="KW-0812">Transmembrane</keyword>
<dbReference type="OrthoDB" id="894321at2"/>
<dbReference type="KEGG" id="smon:AWR27_12825"/>
<dbReference type="EMBL" id="CP014263">
    <property type="protein sequence ID" value="AQG82472.1"/>
    <property type="molecule type" value="Genomic_DNA"/>
</dbReference>
<sequence length="64" mass="6794">MKALLRFLPTAIVALFLTLFLTSCELIGDIFAAGAYTGIIGVIIVIAVVIWLVSKLFGGGRRGI</sequence>
<dbReference type="PROSITE" id="PS51257">
    <property type="entry name" value="PROKAR_LIPOPROTEIN"/>
    <property type="match status" value="1"/>
</dbReference>
<evidence type="ECO:0000313" key="3">
    <source>
        <dbReference type="Proteomes" id="UP000187941"/>
    </source>
</evidence>
<evidence type="ECO:0000256" key="1">
    <source>
        <dbReference type="SAM" id="Phobius"/>
    </source>
</evidence>
<accession>A0A1P9X4B0</accession>
<reference evidence="2 3" key="1">
    <citation type="submission" date="2016-01" db="EMBL/GenBank/DDBJ databases">
        <authorList>
            <person name="Oliw E.H."/>
        </authorList>
    </citation>
    <scope>NUCLEOTIDE SEQUENCE [LARGE SCALE GENOMIC DNA]</scope>
    <source>
        <strain evidence="2 3">DY10</strain>
    </source>
</reference>
<name>A0A1P9X4B0_9BACT</name>
<feature type="transmembrane region" description="Helical" evidence="1">
    <location>
        <begin position="34"/>
        <end position="53"/>
    </location>
</feature>
<keyword evidence="1" id="KW-1133">Transmembrane helix</keyword>
<dbReference type="Proteomes" id="UP000187941">
    <property type="component" value="Chromosome"/>
</dbReference>
<organism evidence="2 3">
    <name type="scientific">Spirosoma montaniterrae</name>
    <dbReference type="NCBI Taxonomy" id="1178516"/>
    <lineage>
        <taxon>Bacteria</taxon>
        <taxon>Pseudomonadati</taxon>
        <taxon>Bacteroidota</taxon>
        <taxon>Cytophagia</taxon>
        <taxon>Cytophagales</taxon>
        <taxon>Cytophagaceae</taxon>
        <taxon>Spirosoma</taxon>
    </lineage>
</organism>
<gene>
    <name evidence="2" type="ORF">AWR27_12825</name>
</gene>
<evidence type="ECO:0000313" key="2">
    <source>
        <dbReference type="EMBL" id="AQG82472.1"/>
    </source>
</evidence>
<dbReference type="AlphaFoldDB" id="A0A1P9X4B0"/>
<keyword evidence="3" id="KW-1185">Reference proteome</keyword>
<proteinExistence type="predicted"/>
<protein>
    <recommendedName>
        <fullName evidence="4">Phosphatidate cytidylyltransferase</fullName>
    </recommendedName>
</protein>
<keyword evidence="1" id="KW-0472">Membrane</keyword>
<dbReference type="RefSeq" id="WP_077133974.1">
    <property type="nucleotide sequence ID" value="NZ_CP014263.1"/>
</dbReference>
<evidence type="ECO:0008006" key="4">
    <source>
        <dbReference type="Google" id="ProtNLM"/>
    </source>
</evidence>